<dbReference type="AlphaFoldDB" id="A0A1M2W5E7"/>
<dbReference type="PANTHER" id="PTHR43828:SF5">
    <property type="entry name" value="TRANSCRIPTIONAL REPRESSOR XBP1"/>
    <property type="match status" value="1"/>
</dbReference>
<dbReference type="Gene3D" id="3.10.260.10">
    <property type="entry name" value="Transcription regulator HTH, APSES-type DNA-binding domain"/>
    <property type="match status" value="1"/>
</dbReference>
<dbReference type="PROSITE" id="PS51299">
    <property type="entry name" value="HTH_APSES"/>
    <property type="match status" value="1"/>
</dbReference>
<evidence type="ECO:0000313" key="4">
    <source>
        <dbReference type="EMBL" id="OJT15078.1"/>
    </source>
</evidence>
<dbReference type="Proteomes" id="UP000184267">
    <property type="component" value="Unassembled WGS sequence"/>
</dbReference>
<dbReference type="SUPFAM" id="SSF54616">
    <property type="entry name" value="DNA-binding domain of Mlu1-box binding protein MBP1"/>
    <property type="match status" value="1"/>
</dbReference>
<organism evidence="4 5">
    <name type="scientific">Trametes pubescens</name>
    <name type="common">White-rot fungus</name>
    <dbReference type="NCBI Taxonomy" id="154538"/>
    <lineage>
        <taxon>Eukaryota</taxon>
        <taxon>Fungi</taxon>
        <taxon>Dikarya</taxon>
        <taxon>Basidiomycota</taxon>
        <taxon>Agaricomycotina</taxon>
        <taxon>Agaricomycetes</taxon>
        <taxon>Polyporales</taxon>
        <taxon>Polyporaceae</taxon>
        <taxon>Trametes</taxon>
    </lineage>
</organism>
<sequence>MALGASRSANMSSGLLLVRGLLSCAAANAAVPTDTLMSAQDPLPSPTTEPPANGTRFRPYASPDHHVTKARYITSNDPRGYIPVYEYPLNGQWIMLDMDDGYVLWTGIWKALGNSKADIVKIIDSHPDLAAQLRRVRGGYLKIQGTWMPYEIALSLARRVAWPIRYDLVPLFGPNFPDTCLHPDSPGYGQISKPGTGKRRTRRNPPPSELPSDSRHDWAVFSPGDAGPPSMGPPVARSALAMSHTFATHSAGRHFEMGDVRGDQSDSPVILHVPYVERPRHSPVQSISGGYSRRNSPPLEPLVSVRYSPYPSPLSATTSRHVHSLHGLGSAEISPTLSRPPTGRAALPIGETIKLPPIRTPAGRTGVDDGSFHLPPISSMDNLREAQCGEPMAVLRRLQCADEPLESSAPSSWSRPTGEMLAQRRHSLADPMHRRHGQADQQPRSAVDHSESTLASGARGHVARDDRLTQSMPPSPYLDAARRDYRICQGERHPPEAQERVFSRQERPLSPPPSATSGGSSPSDSTRPPSSWRPW</sequence>
<reference evidence="4 5" key="1">
    <citation type="submission" date="2016-10" db="EMBL/GenBank/DDBJ databases">
        <title>Genome sequence of the basidiomycete white-rot fungus Trametes pubescens.</title>
        <authorList>
            <person name="Makela M.R."/>
            <person name="Granchi Z."/>
            <person name="Peng M."/>
            <person name="De Vries R.P."/>
            <person name="Grigoriev I."/>
            <person name="Riley R."/>
            <person name="Hilden K."/>
        </authorList>
    </citation>
    <scope>NUCLEOTIDE SEQUENCE [LARGE SCALE GENOMIC DNA]</scope>
    <source>
        <strain evidence="4 5">FBCC735</strain>
    </source>
</reference>
<feature type="chain" id="PRO_5012702314" evidence="2">
    <location>
        <begin position="30"/>
        <end position="535"/>
    </location>
</feature>
<dbReference type="STRING" id="154538.A0A1M2W5E7"/>
<dbReference type="GO" id="GO:0030907">
    <property type="term" value="C:MBF transcription complex"/>
    <property type="evidence" value="ECO:0007669"/>
    <property type="project" value="TreeGrafter"/>
</dbReference>
<evidence type="ECO:0000259" key="3">
    <source>
        <dbReference type="PROSITE" id="PS51299"/>
    </source>
</evidence>
<protein>
    <submittedName>
        <fullName evidence="4">Transcriptional repressor XBP1</fullName>
    </submittedName>
</protein>
<evidence type="ECO:0000256" key="1">
    <source>
        <dbReference type="SAM" id="MobiDB-lite"/>
    </source>
</evidence>
<feature type="compositionally biased region" description="Basic and acidic residues" evidence="1">
    <location>
        <begin position="480"/>
        <end position="507"/>
    </location>
</feature>
<evidence type="ECO:0000256" key="2">
    <source>
        <dbReference type="SAM" id="SignalP"/>
    </source>
</evidence>
<dbReference type="OMA" id="YNGPQRI"/>
<accession>A0A1M2W5E7</accession>
<feature type="region of interest" description="Disordered" evidence="1">
    <location>
        <begin position="183"/>
        <end position="236"/>
    </location>
</feature>
<dbReference type="GO" id="GO:0003677">
    <property type="term" value="F:DNA binding"/>
    <property type="evidence" value="ECO:0007669"/>
    <property type="project" value="InterPro"/>
</dbReference>
<feature type="signal peptide" evidence="2">
    <location>
        <begin position="1"/>
        <end position="29"/>
    </location>
</feature>
<dbReference type="PANTHER" id="PTHR43828">
    <property type="entry name" value="ASPARAGINASE"/>
    <property type="match status" value="1"/>
</dbReference>
<feature type="region of interest" description="Disordered" evidence="1">
    <location>
        <begin position="37"/>
        <end position="60"/>
    </location>
</feature>
<name>A0A1M2W5E7_TRAPU</name>
<gene>
    <name evidence="4" type="ORF">TRAPUB_8335</name>
</gene>
<dbReference type="GO" id="GO:0033309">
    <property type="term" value="C:SBF transcription complex"/>
    <property type="evidence" value="ECO:0007669"/>
    <property type="project" value="TreeGrafter"/>
</dbReference>
<evidence type="ECO:0000313" key="5">
    <source>
        <dbReference type="Proteomes" id="UP000184267"/>
    </source>
</evidence>
<dbReference type="GO" id="GO:0000981">
    <property type="term" value="F:DNA-binding transcription factor activity, RNA polymerase II-specific"/>
    <property type="evidence" value="ECO:0007669"/>
    <property type="project" value="UniProtKB-ARBA"/>
</dbReference>
<comment type="caution">
    <text evidence="4">The sequence shown here is derived from an EMBL/GenBank/DDBJ whole genome shotgun (WGS) entry which is preliminary data.</text>
</comment>
<feature type="compositionally biased region" description="Low complexity" evidence="1">
    <location>
        <begin position="515"/>
        <end position="535"/>
    </location>
</feature>
<dbReference type="InterPro" id="IPR051642">
    <property type="entry name" value="SWI6-like"/>
</dbReference>
<dbReference type="InterPro" id="IPR036887">
    <property type="entry name" value="HTH_APSES_sf"/>
</dbReference>
<feature type="domain" description="HTH APSES-type" evidence="3">
    <location>
        <begin position="71"/>
        <end position="183"/>
    </location>
</feature>
<feature type="region of interest" description="Disordered" evidence="1">
    <location>
        <begin position="431"/>
        <end position="535"/>
    </location>
</feature>
<dbReference type="EMBL" id="MNAD01000199">
    <property type="protein sequence ID" value="OJT15078.1"/>
    <property type="molecule type" value="Genomic_DNA"/>
</dbReference>
<keyword evidence="2" id="KW-0732">Signal</keyword>
<proteinExistence type="predicted"/>
<keyword evidence="5" id="KW-1185">Reference proteome</keyword>
<dbReference type="InterPro" id="IPR003163">
    <property type="entry name" value="Tscrpt_reg_HTH_APSES-type"/>
</dbReference>
<dbReference type="OrthoDB" id="5562739at2759"/>